<dbReference type="Proteomes" id="UP000309848">
    <property type="component" value="Unassembled WGS sequence"/>
</dbReference>
<evidence type="ECO:0000313" key="2">
    <source>
        <dbReference type="EMBL" id="TGX41580.1"/>
    </source>
</evidence>
<feature type="signal peptide" evidence="1">
    <location>
        <begin position="1"/>
        <end position="19"/>
    </location>
</feature>
<protein>
    <submittedName>
        <fullName evidence="2">Uncharacterized protein</fullName>
    </submittedName>
</protein>
<dbReference type="AlphaFoldDB" id="A0A4S1WIR8"/>
<evidence type="ECO:0000313" key="3">
    <source>
        <dbReference type="Proteomes" id="UP000309848"/>
    </source>
</evidence>
<name>A0A4S1WIR8_9SPHN</name>
<dbReference type="OrthoDB" id="7573510at2"/>
<feature type="chain" id="PRO_5020300883" evidence="1">
    <location>
        <begin position="20"/>
        <end position="173"/>
    </location>
</feature>
<organism evidence="2 3">
    <name type="scientific">Sphingomonas naasensis</name>
    <dbReference type="NCBI Taxonomy" id="1344951"/>
    <lineage>
        <taxon>Bacteria</taxon>
        <taxon>Pseudomonadati</taxon>
        <taxon>Pseudomonadota</taxon>
        <taxon>Alphaproteobacteria</taxon>
        <taxon>Sphingomonadales</taxon>
        <taxon>Sphingomonadaceae</taxon>
        <taxon>Sphingomonas</taxon>
    </lineage>
</organism>
<proteinExistence type="predicted"/>
<keyword evidence="3" id="KW-1185">Reference proteome</keyword>
<gene>
    <name evidence="2" type="ORF">E5A74_13280</name>
</gene>
<dbReference type="RefSeq" id="WP_135985700.1">
    <property type="nucleotide sequence ID" value="NZ_JAASQM010000003.1"/>
</dbReference>
<dbReference type="EMBL" id="SRXU01000005">
    <property type="protein sequence ID" value="TGX41580.1"/>
    <property type="molecule type" value="Genomic_DNA"/>
</dbReference>
<evidence type="ECO:0000256" key="1">
    <source>
        <dbReference type="SAM" id="SignalP"/>
    </source>
</evidence>
<comment type="caution">
    <text evidence="2">The sequence shown here is derived from an EMBL/GenBank/DDBJ whole genome shotgun (WGS) entry which is preliminary data.</text>
</comment>
<reference evidence="2 3" key="1">
    <citation type="submission" date="2019-04" db="EMBL/GenBank/DDBJ databases">
        <title>Sphingomonas psychrotolerans sp. nov., isolated from soil in the Tianshan Mountains, Xinjiang, China.</title>
        <authorList>
            <person name="Luo Y."/>
            <person name="Sheng H."/>
        </authorList>
    </citation>
    <scope>NUCLEOTIDE SEQUENCE [LARGE SCALE GENOMIC DNA]</scope>
    <source>
        <strain evidence="2 3">KIS18-15</strain>
    </source>
</reference>
<keyword evidence="1" id="KW-0732">Signal</keyword>
<accession>A0A4S1WIR8</accession>
<sequence>MRLAFLTLVAASIALPASAQVRVAMGEQVVFTLDAGAAVEVKREEAAPNPYERALAQEFGRGDHDDAIGANGVVLPARRDRPAAPPPEPGKIRARFTPALREAHSLLVIDNGYDQGLVYRATIGVDGKSGPTDVCLVMPGKATIEHWPYKIAWIELRDFRLVPWKPGDGLPCA</sequence>